<reference evidence="4" key="1">
    <citation type="journal article" date="2019" name="Int. J. Syst. Evol. Microbiol.">
        <title>The Global Catalogue of Microorganisms (GCM) 10K type strain sequencing project: providing services to taxonomists for standard genome sequencing and annotation.</title>
        <authorList>
            <consortium name="The Broad Institute Genomics Platform"/>
            <consortium name="The Broad Institute Genome Sequencing Center for Infectious Disease"/>
            <person name="Wu L."/>
            <person name="Ma J."/>
        </authorList>
    </citation>
    <scope>NUCLEOTIDE SEQUENCE [LARGE SCALE GENOMIC DNA]</scope>
    <source>
        <strain evidence="4">KCTC 32255</strain>
    </source>
</reference>
<dbReference type="InterPro" id="IPR034904">
    <property type="entry name" value="FSCA_dom_sf"/>
</dbReference>
<feature type="region of interest" description="Disordered" evidence="1">
    <location>
        <begin position="239"/>
        <end position="264"/>
    </location>
</feature>
<dbReference type="EMBL" id="JBHSXX010000001">
    <property type="protein sequence ID" value="MFC6867404.1"/>
    <property type="molecule type" value="Genomic_DNA"/>
</dbReference>
<dbReference type="SUPFAM" id="SSF117916">
    <property type="entry name" value="Fe-S cluster assembly (FSCA) domain-like"/>
    <property type="match status" value="1"/>
</dbReference>
<dbReference type="Pfam" id="PF01883">
    <property type="entry name" value="FeS_assembly_P"/>
    <property type="match status" value="1"/>
</dbReference>
<dbReference type="RefSeq" id="WP_345392791.1">
    <property type="nucleotide sequence ID" value="NZ_BAABLA010000012.1"/>
</dbReference>
<protein>
    <submittedName>
        <fullName evidence="3">Iron-sulfur cluster assembly protein</fullName>
    </submittedName>
</protein>
<sequence length="264" mass="28144">MTAARSAGAFTDQAAGVAAAVWSALATVRDPELDDPLTELGFVSHHEVTAEGEAVVRLRLPTYFCAPNFAYLMVADSYDAVSAVPGVTKADVRLEDHFAADAINTGVAARAGFVESFRGEAAAELDELRADFLRKAVLAGTDRVCRALVASGVDQSRLAHLTLADAPEGPDLWRLIDRRHELGLPCRDSDALIVDPATGEAVQPDALRMHLGLARATRVSQEANSGVCRGMLAVRYPGIGTHSSTANEAATDAERERDQRTNQH</sequence>
<comment type="caution">
    <text evidence="3">The sequence shown here is derived from an EMBL/GenBank/DDBJ whole genome shotgun (WGS) entry which is preliminary data.</text>
</comment>
<feature type="domain" description="MIP18 family-like" evidence="2">
    <location>
        <begin position="19"/>
        <end position="92"/>
    </location>
</feature>
<keyword evidence="4" id="KW-1185">Reference proteome</keyword>
<name>A0ABW2BZW3_9PSEU</name>
<evidence type="ECO:0000256" key="1">
    <source>
        <dbReference type="SAM" id="MobiDB-lite"/>
    </source>
</evidence>
<evidence type="ECO:0000259" key="2">
    <source>
        <dbReference type="Pfam" id="PF01883"/>
    </source>
</evidence>
<dbReference type="InterPro" id="IPR002744">
    <property type="entry name" value="MIP18-like"/>
</dbReference>
<gene>
    <name evidence="3" type="ORF">ACFQGD_09610</name>
</gene>
<dbReference type="Proteomes" id="UP001596337">
    <property type="component" value="Unassembled WGS sequence"/>
</dbReference>
<evidence type="ECO:0000313" key="3">
    <source>
        <dbReference type="EMBL" id="MFC6867404.1"/>
    </source>
</evidence>
<organism evidence="3 4">
    <name type="scientific">Haloechinothrix salitolerans</name>
    <dbReference type="NCBI Taxonomy" id="926830"/>
    <lineage>
        <taxon>Bacteria</taxon>
        <taxon>Bacillati</taxon>
        <taxon>Actinomycetota</taxon>
        <taxon>Actinomycetes</taxon>
        <taxon>Pseudonocardiales</taxon>
        <taxon>Pseudonocardiaceae</taxon>
        <taxon>Haloechinothrix</taxon>
    </lineage>
</organism>
<evidence type="ECO:0000313" key="4">
    <source>
        <dbReference type="Proteomes" id="UP001596337"/>
    </source>
</evidence>
<proteinExistence type="predicted"/>
<dbReference type="Gene3D" id="3.30.300.130">
    <property type="entry name" value="Fe-S cluster assembly (FSCA)"/>
    <property type="match status" value="1"/>
</dbReference>
<feature type="compositionally biased region" description="Basic and acidic residues" evidence="1">
    <location>
        <begin position="252"/>
        <end position="264"/>
    </location>
</feature>
<accession>A0ABW2BZW3</accession>